<dbReference type="GO" id="GO:0042121">
    <property type="term" value="P:alginic acid biosynthetic process"/>
    <property type="evidence" value="ECO:0007669"/>
    <property type="project" value="UniProtKB-KW"/>
</dbReference>
<comment type="pathway">
    <text evidence="2">Glycan biosynthesis; alginate biosynthesis.</text>
</comment>
<evidence type="ECO:0000256" key="11">
    <source>
        <dbReference type="ARBA" id="ARBA00023315"/>
    </source>
</evidence>
<dbReference type="RefSeq" id="WP_072792419.1">
    <property type="nucleotide sequence ID" value="NZ_FQWM01000002.1"/>
</dbReference>
<keyword evidence="16" id="KW-1185">Reference proteome</keyword>
<evidence type="ECO:0000256" key="14">
    <source>
        <dbReference type="SAM" id="Phobius"/>
    </source>
</evidence>
<gene>
    <name evidence="15" type="ORF">SAMN04488044_1694</name>
</gene>
<dbReference type="Proteomes" id="UP000184211">
    <property type="component" value="Unassembled WGS sequence"/>
</dbReference>
<feature type="transmembrane region" description="Helical" evidence="14">
    <location>
        <begin position="310"/>
        <end position="333"/>
    </location>
</feature>
<evidence type="ECO:0000256" key="9">
    <source>
        <dbReference type="ARBA" id="ARBA00022989"/>
    </source>
</evidence>
<feature type="transmembrane region" description="Helical" evidence="14">
    <location>
        <begin position="78"/>
        <end position="99"/>
    </location>
</feature>
<evidence type="ECO:0000256" key="10">
    <source>
        <dbReference type="ARBA" id="ARBA00023136"/>
    </source>
</evidence>
<dbReference type="PANTHER" id="PTHR13285:SF23">
    <property type="entry name" value="TEICHOIC ACID D-ALANYLTRANSFERASE"/>
    <property type="match status" value="1"/>
</dbReference>
<dbReference type="InterPro" id="IPR028362">
    <property type="entry name" value="AlgI"/>
</dbReference>
<evidence type="ECO:0000256" key="1">
    <source>
        <dbReference type="ARBA" id="ARBA00004651"/>
    </source>
</evidence>
<keyword evidence="6 13" id="KW-0808">Transferase</keyword>
<feature type="transmembrane region" description="Helical" evidence="14">
    <location>
        <begin position="48"/>
        <end position="66"/>
    </location>
</feature>
<keyword evidence="8" id="KW-0016">Alginate biosynthesis</keyword>
<feature type="transmembrane region" description="Helical" evidence="14">
    <location>
        <begin position="191"/>
        <end position="217"/>
    </location>
</feature>
<dbReference type="InterPro" id="IPR051085">
    <property type="entry name" value="MB_O-acyltransferase"/>
</dbReference>
<sequence length="465" mass="52733">MVFSTHLFVFLFLPAFLALYYASPSRLKSYVICGASYAFYGWWRVEYVLLIFGVSALTYLAAQITLRSTSEKVRKRALVMGVVFDLLVLGYFKYAVFFANNIDGILTFAGQDGLDFYDVLLPIGISFHTFQSISFLIDMYRKDAPPPDRFIDFLAFSAMFPQLIAGPVLRYKDLAEQFKTRVHSLEKFTRGMYRFIIGLAMKVLIADSLAPMADLIFASQNPTFVESWLGALAYTFQLFFDFAGYSAMAIGLGLMIGFNFPENFNRPYISRSITEFWRRWHITLSSWLRDYLYIPLGGNRLGQSKTLRNIVLTMVLGGFWHGANWTFIIWGFWHGGLMALERVMGSKQSKSVWPERIALPFTFFLVVLGWVIFRSPTVAQSLQMYQGMFGLNGFGVSDAIAWQLRTSEIAILALASALCFLPRTASDKAIFNTPATRTAAHTALLALVTVKMSASTYSPFLYFQF</sequence>
<keyword evidence="11 13" id="KW-0012">Acyltransferase</keyword>
<evidence type="ECO:0000256" key="7">
    <source>
        <dbReference type="ARBA" id="ARBA00022692"/>
    </source>
</evidence>
<organism evidence="15 16">
    <name type="scientific">Cognatishimia maritima</name>
    <dbReference type="NCBI Taxonomy" id="870908"/>
    <lineage>
        <taxon>Bacteria</taxon>
        <taxon>Pseudomonadati</taxon>
        <taxon>Pseudomonadota</taxon>
        <taxon>Alphaproteobacteria</taxon>
        <taxon>Rhodobacterales</taxon>
        <taxon>Paracoccaceae</taxon>
        <taxon>Cognatishimia</taxon>
    </lineage>
</organism>
<keyword evidence="9 14" id="KW-1133">Transmembrane helix</keyword>
<dbReference type="InterPro" id="IPR004299">
    <property type="entry name" value="MBOAT_fam"/>
</dbReference>
<evidence type="ECO:0000256" key="4">
    <source>
        <dbReference type="ARBA" id="ARBA00016084"/>
    </source>
</evidence>
<dbReference type="GO" id="GO:0016746">
    <property type="term" value="F:acyltransferase activity"/>
    <property type="evidence" value="ECO:0007669"/>
    <property type="project" value="UniProtKB-KW"/>
</dbReference>
<reference evidence="16" key="1">
    <citation type="submission" date="2016-11" db="EMBL/GenBank/DDBJ databases">
        <authorList>
            <person name="Varghese N."/>
            <person name="Submissions S."/>
        </authorList>
    </citation>
    <scope>NUCLEOTIDE SEQUENCE [LARGE SCALE GENOMIC DNA]</scope>
    <source>
        <strain evidence="16">DSM 28223</strain>
    </source>
</reference>
<evidence type="ECO:0000256" key="3">
    <source>
        <dbReference type="ARBA" id="ARBA00010323"/>
    </source>
</evidence>
<evidence type="ECO:0000256" key="8">
    <source>
        <dbReference type="ARBA" id="ARBA00022841"/>
    </source>
</evidence>
<dbReference type="EMBL" id="FQWM01000002">
    <property type="protein sequence ID" value="SHG95904.1"/>
    <property type="molecule type" value="Genomic_DNA"/>
</dbReference>
<name>A0A1M5P247_9RHOB</name>
<evidence type="ECO:0000313" key="16">
    <source>
        <dbReference type="Proteomes" id="UP000184211"/>
    </source>
</evidence>
<dbReference type="PANTHER" id="PTHR13285">
    <property type="entry name" value="ACYLTRANSFERASE"/>
    <property type="match status" value="1"/>
</dbReference>
<protein>
    <recommendedName>
        <fullName evidence="4">Probable alginate O-acetylase AlgI</fullName>
    </recommendedName>
    <alternativeName>
        <fullName evidence="12">Alginate biosynthesis protein AlgI</fullName>
    </alternativeName>
</protein>
<dbReference type="Pfam" id="PF03062">
    <property type="entry name" value="MBOAT"/>
    <property type="match status" value="1"/>
</dbReference>
<dbReference type="GO" id="GO:0005886">
    <property type="term" value="C:plasma membrane"/>
    <property type="evidence" value="ECO:0007669"/>
    <property type="project" value="UniProtKB-SubCell"/>
</dbReference>
<dbReference type="PIRSF" id="PIRSF016636">
    <property type="entry name" value="AlgI_DltB"/>
    <property type="match status" value="1"/>
</dbReference>
<evidence type="ECO:0000256" key="2">
    <source>
        <dbReference type="ARBA" id="ARBA00005182"/>
    </source>
</evidence>
<evidence type="ECO:0000313" key="15">
    <source>
        <dbReference type="EMBL" id="SHG95904.1"/>
    </source>
</evidence>
<dbReference type="STRING" id="870908.SAMN04488044_1694"/>
<keyword evidence="5 13" id="KW-1003">Cell membrane</keyword>
<evidence type="ECO:0000256" key="12">
    <source>
        <dbReference type="ARBA" id="ARBA00031030"/>
    </source>
</evidence>
<comment type="similarity">
    <text evidence="3 13">Belongs to the membrane-bound acyltransferase family.</text>
</comment>
<accession>A0A1M5P247</accession>
<dbReference type="OrthoDB" id="139172at2"/>
<dbReference type="PIRSF" id="PIRSF500217">
    <property type="entry name" value="AlgI"/>
    <property type="match status" value="1"/>
</dbReference>
<proteinExistence type="inferred from homology"/>
<evidence type="ECO:0000256" key="6">
    <source>
        <dbReference type="ARBA" id="ARBA00022679"/>
    </source>
</evidence>
<keyword evidence="10 13" id="KW-0472">Membrane</keyword>
<dbReference type="InterPro" id="IPR024194">
    <property type="entry name" value="Ac/AlaTfrase_AlgI/DltB"/>
</dbReference>
<feature type="transmembrane region" description="Helical" evidence="14">
    <location>
        <begin position="353"/>
        <end position="373"/>
    </location>
</feature>
<feature type="transmembrane region" description="Helical" evidence="14">
    <location>
        <begin position="238"/>
        <end position="260"/>
    </location>
</feature>
<feature type="transmembrane region" description="Helical" evidence="14">
    <location>
        <begin position="119"/>
        <end position="138"/>
    </location>
</feature>
<comment type="subcellular location">
    <subcellularLocation>
        <location evidence="1">Cell membrane</location>
        <topology evidence="1">Multi-pass membrane protein</topology>
    </subcellularLocation>
</comment>
<evidence type="ECO:0000256" key="5">
    <source>
        <dbReference type="ARBA" id="ARBA00022475"/>
    </source>
</evidence>
<keyword evidence="7 14" id="KW-0812">Transmembrane</keyword>
<evidence type="ECO:0000256" key="13">
    <source>
        <dbReference type="PIRNR" id="PIRNR016636"/>
    </source>
</evidence>
<dbReference type="AlphaFoldDB" id="A0A1M5P247"/>